<dbReference type="InterPro" id="IPR018060">
    <property type="entry name" value="HTH_AraC"/>
</dbReference>
<dbReference type="KEGG" id="afa:UZ73_16135"/>
<dbReference type="PANTHER" id="PTHR46796">
    <property type="entry name" value="HTH-TYPE TRANSCRIPTIONAL ACTIVATOR RHAS-RELATED"/>
    <property type="match status" value="1"/>
</dbReference>
<dbReference type="Gene3D" id="1.10.10.60">
    <property type="entry name" value="Homeodomain-like"/>
    <property type="match status" value="1"/>
</dbReference>
<sequence length="328" mass="36771">MQAWFMSGLAPLQHSAPRFESRCPDQTRSETAGFLTEHRLTWNDGPVDASLRYASSHSFSFVLLKYGAAVQVSPGILEDFLLFQVPIQGRSCIRVGREYVQANPKIASVISPSLQVELDWEQGCEQFLVKIPRHRLEEVARQTLGLSLDRPIEFAAGMSLDSPHGCAWQHQIGSLLAYGGHLPPEMDQWSRQAEDNLLLHLFHTQPGNYSQQLQQSVRPASSRRVQRAEDFMRASLDEALTLEQIASAACASVRSLTLAFRTERGLSPMQFLKQIRLEAAQQAIRTATPGTQVSEIALRCGFNHFGRFCADYKSRFGRSPSQDLRIVD</sequence>
<dbReference type="InterPro" id="IPR050204">
    <property type="entry name" value="AraC_XylS_family_regulators"/>
</dbReference>
<dbReference type="GO" id="GO:0043565">
    <property type="term" value="F:sequence-specific DNA binding"/>
    <property type="evidence" value="ECO:0007669"/>
    <property type="project" value="InterPro"/>
</dbReference>
<gene>
    <name evidence="5" type="ORF">DF183_15090</name>
    <name evidence="6" type="ORF">M2J83_07445</name>
</gene>
<evidence type="ECO:0000256" key="3">
    <source>
        <dbReference type="ARBA" id="ARBA00023163"/>
    </source>
</evidence>
<dbReference type="GeneID" id="29368775"/>
<evidence type="ECO:0000259" key="4">
    <source>
        <dbReference type="PROSITE" id="PS01124"/>
    </source>
</evidence>
<keyword evidence="1" id="KW-0805">Transcription regulation</keyword>
<dbReference type="EMBL" id="QEXO01000004">
    <property type="protein sequence ID" value="PWE13154.1"/>
    <property type="molecule type" value="Genomic_DNA"/>
</dbReference>
<keyword evidence="2" id="KW-0238">DNA-binding</keyword>
<evidence type="ECO:0000313" key="8">
    <source>
        <dbReference type="Proteomes" id="UP001211866"/>
    </source>
</evidence>
<evidence type="ECO:0000313" key="6">
    <source>
        <dbReference type="EMBL" id="WBM39634.1"/>
    </source>
</evidence>
<evidence type="ECO:0000313" key="5">
    <source>
        <dbReference type="EMBL" id="PWE13154.1"/>
    </source>
</evidence>
<feature type="domain" description="HTH araC/xylS-type" evidence="4">
    <location>
        <begin position="226"/>
        <end position="326"/>
    </location>
</feature>
<evidence type="ECO:0000313" key="7">
    <source>
        <dbReference type="Proteomes" id="UP000245216"/>
    </source>
</evidence>
<dbReference type="Proteomes" id="UP001211866">
    <property type="component" value="Chromosome"/>
</dbReference>
<dbReference type="GO" id="GO:0003700">
    <property type="term" value="F:DNA-binding transcription factor activity"/>
    <property type="evidence" value="ECO:0007669"/>
    <property type="project" value="InterPro"/>
</dbReference>
<dbReference type="InterPro" id="IPR018062">
    <property type="entry name" value="HTH_AraC-typ_CS"/>
</dbReference>
<dbReference type="SUPFAM" id="SSF46689">
    <property type="entry name" value="Homeodomain-like"/>
    <property type="match status" value="2"/>
</dbReference>
<reference evidence="6 8" key="3">
    <citation type="submission" date="2022-05" db="EMBL/GenBank/DDBJ databases">
        <title>Complete sequence of strain NY11312.</title>
        <authorList>
            <person name="Zhou D."/>
        </authorList>
    </citation>
    <scope>NUCLEOTIDE SEQUENCE [LARGE SCALE GENOMIC DNA]</scope>
    <source>
        <strain evidence="6 8">NY11312</strain>
    </source>
</reference>
<proteinExistence type="predicted"/>
<dbReference type="STRING" id="511.UZ73_16135"/>
<dbReference type="SMART" id="SM00342">
    <property type="entry name" value="HTH_ARAC"/>
    <property type="match status" value="1"/>
</dbReference>
<dbReference type="PROSITE" id="PS00041">
    <property type="entry name" value="HTH_ARAC_FAMILY_1"/>
    <property type="match status" value="1"/>
</dbReference>
<reference evidence="5 7" key="2">
    <citation type="submission" date="2018-05" db="EMBL/GenBank/DDBJ databases">
        <authorList>
            <person name="Lanie J.A."/>
            <person name="Ng W.-L."/>
            <person name="Kazmierczak K.M."/>
            <person name="Andrzejewski T.M."/>
            <person name="Davidsen T.M."/>
            <person name="Wayne K.J."/>
            <person name="Tettelin H."/>
            <person name="Glass J.I."/>
            <person name="Rusch D."/>
            <person name="Podicherti R."/>
            <person name="Tsui H.-C.T."/>
            <person name="Winkler M.E."/>
        </authorList>
    </citation>
    <scope>NUCLEOTIDE SEQUENCE [LARGE SCALE GENOMIC DNA]</scope>
    <source>
        <strain evidence="5 7">YBY</strain>
    </source>
</reference>
<reference evidence="5 7" key="1">
    <citation type="submission" date="2018-05" db="EMBL/GenBank/DDBJ databases">
        <title>Genome Sequence of an Efficient Indole-Degrading Bacterium, Alcaligenes sp.YBY.</title>
        <authorList>
            <person name="Yang B."/>
        </authorList>
    </citation>
    <scope>NUCLEOTIDE SEQUENCE [LARGE SCALE GENOMIC DNA]</scope>
    <source>
        <strain evidence="5 7">YBY</strain>
    </source>
</reference>
<keyword evidence="3" id="KW-0804">Transcription</keyword>
<keyword evidence="8" id="KW-1185">Reference proteome</keyword>
<dbReference type="Proteomes" id="UP000245216">
    <property type="component" value="Unassembled WGS sequence"/>
</dbReference>
<evidence type="ECO:0000256" key="1">
    <source>
        <dbReference type="ARBA" id="ARBA00023015"/>
    </source>
</evidence>
<dbReference type="Pfam" id="PF12833">
    <property type="entry name" value="HTH_18"/>
    <property type="match status" value="1"/>
</dbReference>
<accession>A0A0M7GQM3</accession>
<evidence type="ECO:0000256" key="2">
    <source>
        <dbReference type="ARBA" id="ARBA00023125"/>
    </source>
</evidence>
<dbReference type="OrthoDB" id="185346at2"/>
<accession>A0A0S2JUI2</accession>
<dbReference type="EMBL" id="CP096916">
    <property type="protein sequence ID" value="WBM39634.1"/>
    <property type="molecule type" value="Genomic_DNA"/>
</dbReference>
<dbReference type="RefSeq" id="WP_042488968.1">
    <property type="nucleotide sequence ID" value="NZ_CAXOJJ010000002.1"/>
</dbReference>
<dbReference type="AlphaFoldDB" id="A0A0M7GQM3"/>
<dbReference type="Pfam" id="PF14525">
    <property type="entry name" value="AraC_binding_2"/>
    <property type="match status" value="1"/>
</dbReference>
<dbReference type="PROSITE" id="PS01124">
    <property type="entry name" value="HTH_ARAC_FAMILY_2"/>
    <property type="match status" value="1"/>
</dbReference>
<protein>
    <submittedName>
        <fullName evidence="5">AraC family transcriptional regulator</fullName>
    </submittedName>
</protein>
<name>A0A0M7GQM3_ALCFA</name>
<organism evidence="5 7">
    <name type="scientific">Alcaligenes faecalis</name>
    <dbReference type="NCBI Taxonomy" id="511"/>
    <lineage>
        <taxon>Bacteria</taxon>
        <taxon>Pseudomonadati</taxon>
        <taxon>Pseudomonadota</taxon>
        <taxon>Betaproteobacteria</taxon>
        <taxon>Burkholderiales</taxon>
        <taxon>Alcaligenaceae</taxon>
        <taxon>Alcaligenes</taxon>
    </lineage>
</organism>
<dbReference type="InterPro" id="IPR035418">
    <property type="entry name" value="AraC-bd_2"/>
</dbReference>
<dbReference type="InterPro" id="IPR009057">
    <property type="entry name" value="Homeodomain-like_sf"/>
</dbReference>